<evidence type="ECO:0000313" key="14">
    <source>
        <dbReference type="Proteomes" id="UP000594263"/>
    </source>
</evidence>
<feature type="region of interest" description="Disordered" evidence="7">
    <location>
        <begin position="1173"/>
        <end position="1204"/>
    </location>
</feature>
<dbReference type="GO" id="GO:0009787">
    <property type="term" value="P:regulation of abscisic acid-activated signaling pathway"/>
    <property type="evidence" value="ECO:0007669"/>
    <property type="project" value="EnsemblPlants"/>
</dbReference>
<dbReference type="OMA" id="WRESLYC"/>
<dbReference type="Pfam" id="PF23925">
    <property type="entry name" value="A-sol_ELP1"/>
    <property type="match status" value="1"/>
</dbReference>
<evidence type="ECO:0000259" key="8">
    <source>
        <dbReference type="Pfam" id="PF04762"/>
    </source>
</evidence>
<keyword evidence="6" id="KW-0539">Nucleus</keyword>
<evidence type="ECO:0000313" key="13">
    <source>
        <dbReference type="EnsemblPlants" id="Kaladp0039s0615.1.v1.1"/>
    </source>
</evidence>
<dbReference type="Pfam" id="PF23797">
    <property type="entry name" value="Beta-prop_ELP1_2nd"/>
    <property type="match status" value="1"/>
</dbReference>
<dbReference type="GO" id="GO:0048530">
    <property type="term" value="P:fruit morphogenesis"/>
    <property type="evidence" value="ECO:0007669"/>
    <property type="project" value="EnsemblPlants"/>
</dbReference>
<dbReference type="InterPro" id="IPR015943">
    <property type="entry name" value="WD40/YVTN_repeat-like_dom_sf"/>
</dbReference>
<dbReference type="InterPro" id="IPR056164">
    <property type="entry name" value="Beta-prop_ELP1_1st"/>
</dbReference>
<dbReference type="PANTHER" id="PTHR12747">
    <property type="entry name" value="ELONGATOR COMPLEX PROTEIN 1"/>
    <property type="match status" value="1"/>
</dbReference>
<dbReference type="Gramene" id="Kaladp0039s0615.1.v1.1">
    <property type="protein sequence ID" value="Kaladp0039s0615.1.v1.1"/>
    <property type="gene ID" value="Kaladp0039s0615.v1.1"/>
</dbReference>
<dbReference type="Pfam" id="PF23878">
    <property type="entry name" value="TPR_ELP1"/>
    <property type="match status" value="1"/>
</dbReference>
<dbReference type="EnsemblPlants" id="Kaladp0039s0615.1.v1.1">
    <property type="protein sequence ID" value="Kaladp0039s0615.1.v1.1"/>
    <property type="gene ID" value="Kaladp0039s0615.v1.1"/>
</dbReference>
<evidence type="ECO:0000256" key="2">
    <source>
        <dbReference type="ARBA" id="ARBA00006086"/>
    </source>
</evidence>
<dbReference type="GO" id="GO:0002926">
    <property type="term" value="P:tRNA wobble base 5-methoxycarbonylmethyl-2-thiouridinylation"/>
    <property type="evidence" value="ECO:0007669"/>
    <property type="project" value="TreeGrafter"/>
</dbReference>
<evidence type="ECO:0000256" key="3">
    <source>
        <dbReference type="ARBA" id="ARBA00022490"/>
    </source>
</evidence>
<dbReference type="GO" id="GO:0005634">
    <property type="term" value="C:nucleus"/>
    <property type="evidence" value="ECO:0007669"/>
    <property type="project" value="UniProtKB-SubCell"/>
</dbReference>
<dbReference type="GO" id="GO:0031538">
    <property type="term" value="P:negative regulation of anthocyanin metabolic process"/>
    <property type="evidence" value="ECO:0007669"/>
    <property type="project" value="EnsemblPlants"/>
</dbReference>
<organism evidence="13 14">
    <name type="scientific">Kalanchoe fedtschenkoi</name>
    <name type="common">Lavender scallops</name>
    <name type="synonym">South American air plant</name>
    <dbReference type="NCBI Taxonomy" id="63787"/>
    <lineage>
        <taxon>Eukaryota</taxon>
        <taxon>Viridiplantae</taxon>
        <taxon>Streptophyta</taxon>
        <taxon>Embryophyta</taxon>
        <taxon>Tracheophyta</taxon>
        <taxon>Spermatophyta</taxon>
        <taxon>Magnoliopsida</taxon>
        <taxon>eudicotyledons</taxon>
        <taxon>Gunneridae</taxon>
        <taxon>Pentapetalae</taxon>
        <taxon>Saxifragales</taxon>
        <taxon>Crassulaceae</taxon>
        <taxon>Kalanchoe</taxon>
    </lineage>
</organism>
<dbReference type="GO" id="GO:0008284">
    <property type="term" value="P:positive regulation of cell population proliferation"/>
    <property type="evidence" value="ECO:0007669"/>
    <property type="project" value="EnsemblPlants"/>
</dbReference>
<comment type="function">
    <text evidence="6">Component of the elongator complex which is required for multiple tRNA modifications, including mcm5U (5-methoxycarbonylmethyl uridine), mcm5s2U (5-methoxycarbonylmethyl-2-thiouridine), and ncm5U (5-carbamoylmethyl uridine). The elongator complex catalyzes formation of carboxymethyluridine in the wobble base at position 34 in tRNAs.</text>
</comment>
<dbReference type="GO" id="GO:0005829">
    <property type="term" value="C:cytosol"/>
    <property type="evidence" value="ECO:0007669"/>
    <property type="project" value="TreeGrafter"/>
</dbReference>
<feature type="domain" description="ELP1 TPR" evidence="10">
    <location>
        <begin position="924"/>
        <end position="1085"/>
    </location>
</feature>
<evidence type="ECO:0000256" key="6">
    <source>
        <dbReference type="PIRNR" id="PIRNR017233"/>
    </source>
</evidence>
<dbReference type="SUPFAM" id="SSF69322">
    <property type="entry name" value="Tricorn protease domain 2"/>
    <property type="match status" value="1"/>
</dbReference>
<evidence type="ECO:0000259" key="10">
    <source>
        <dbReference type="Pfam" id="PF23878"/>
    </source>
</evidence>
<evidence type="ECO:0000259" key="9">
    <source>
        <dbReference type="Pfam" id="PF23797"/>
    </source>
</evidence>
<dbReference type="PANTHER" id="PTHR12747:SF0">
    <property type="entry name" value="ELONGATOR COMPLEX PROTEIN 1"/>
    <property type="match status" value="1"/>
</dbReference>
<dbReference type="GO" id="GO:0035265">
    <property type="term" value="P:organ growth"/>
    <property type="evidence" value="ECO:0007669"/>
    <property type="project" value="EnsemblPlants"/>
</dbReference>
<evidence type="ECO:0000256" key="1">
    <source>
        <dbReference type="ARBA" id="ARBA00005043"/>
    </source>
</evidence>
<dbReference type="GO" id="GO:0010928">
    <property type="term" value="P:regulation of auxin mediated signaling pathway"/>
    <property type="evidence" value="ECO:0007669"/>
    <property type="project" value="EnsemblPlants"/>
</dbReference>
<dbReference type="GO" id="GO:0033588">
    <property type="term" value="C:elongator holoenzyme complex"/>
    <property type="evidence" value="ECO:0007669"/>
    <property type="project" value="EnsemblPlants"/>
</dbReference>
<dbReference type="PIRSF" id="PIRSF017233">
    <property type="entry name" value="IKAP"/>
    <property type="match status" value="1"/>
</dbReference>
<comment type="subcellular location">
    <subcellularLocation>
        <location evidence="6">Cytoplasm</location>
    </subcellularLocation>
    <subcellularLocation>
        <location evidence="6">Nucleus</location>
    </subcellularLocation>
</comment>
<dbReference type="Gene3D" id="1.25.40.470">
    <property type="match status" value="1"/>
</dbReference>
<dbReference type="GO" id="GO:0080178">
    <property type="term" value="P:5-carbamoylmethyl uridine residue modification"/>
    <property type="evidence" value="ECO:0007669"/>
    <property type="project" value="EnsemblPlants"/>
</dbReference>
<feature type="domain" description="ELP1 three-helical bundle" evidence="12">
    <location>
        <begin position="1097"/>
        <end position="1254"/>
    </location>
</feature>
<dbReference type="GO" id="GO:2000024">
    <property type="term" value="P:regulation of leaf development"/>
    <property type="evidence" value="ECO:0007669"/>
    <property type="project" value="EnsemblPlants"/>
</dbReference>
<comment type="similarity">
    <text evidence="2 6">Belongs to the ELP1/IKA1 family.</text>
</comment>
<feature type="domain" description="ELP1 alpha-solenoid" evidence="11">
    <location>
        <begin position="696"/>
        <end position="915"/>
    </location>
</feature>
<reference evidence="13" key="1">
    <citation type="submission" date="2021-01" db="UniProtKB">
        <authorList>
            <consortium name="EnsemblPlants"/>
        </authorList>
    </citation>
    <scope>IDENTIFICATION</scope>
</reference>
<dbReference type="InterPro" id="IPR056166">
    <property type="entry name" value="TPR_ELP1"/>
</dbReference>
<evidence type="ECO:0000256" key="5">
    <source>
        <dbReference type="ARBA" id="ARBA00029535"/>
    </source>
</evidence>
<dbReference type="GO" id="GO:0071215">
    <property type="term" value="P:cellular response to abscisic acid stimulus"/>
    <property type="evidence" value="ECO:0007669"/>
    <property type="project" value="EnsemblPlants"/>
</dbReference>
<proteinExistence type="inferred from homology"/>
<keyword evidence="4" id="KW-0819">tRNA processing</keyword>
<dbReference type="Gene3D" id="2.130.10.10">
    <property type="entry name" value="YVTN repeat-like/Quinoprotein amine dehydrogenase"/>
    <property type="match status" value="1"/>
</dbReference>
<evidence type="ECO:0000259" key="12">
    <source>
        <dbReference type="Pfam" id="PF23936"/>
    </source>
</evidence>
<feature type="compositionally biased region" description="Basic residues" evidence="7">
    <location>
        <begin position="1187"/>
        <end position="1201"/>
    </location>
</feature>
<comment type="pathway">
    <text evidence="1">tRNA modification; 5-methoxycarbonylmethyl-2-thiouridine-tRNA biosynthesis.</text>
</comment>
<evidence type="ECO:0000259" key="11">
    <source>
        <dbReference type="Pfam" id="PF23925"/>
    </source>
</evidence>
<dbReference type="GO" id="GO:0051301">
    <property type="term" value="P:cell division"/>
    <property type="evidence" value="ECO:0007669"/>
    <property type="project" value="EnsemblPlants"/>
</dbReference>
<dbReference type="InterPro" id="IPR056165">
    <property type="entry name" value="Beta-prop_ELP1_2nd"/>
</dbReference>
<keyword evidence="14" id="KW-1185">Reference proteome</keyword>
<dbReference type="GO" id="GO:0006979">
    <property type="term" value="P:response to oxidative stress"/>
    <property type="evidence" value="ECO:0007669"/>
    <property type="project" value="EnsemblPlants"/>
</dbReference>
<dbReference type="GO" id="GO:0009965">
    <property type="term" value="P:leaf morphogenesis"/>
    <property type="evidence" value="ECO:0007669"/>
    <property type="project" value="EnsemblPlants"/>
</dbReference>
<dbReference type="Proteomes" id="UP000594263">
    <property type="component" value="Unplaced"/>
</dbReference>
<dbReference type="InterPro" id="IPR056167">
    <property type="entry name" value="A-sol_ELP1"/>
</dbReference>
<feature type="compositionally biased region" description="Low complexity" evidence="7">
    <location>
        <begin position="1174"/>
        <end position="1186"/>
    </location>
</feature>
<dbReference type="Pfam" id="PF04762">
    <property type="entry name" value="Beta-prop_ELP1_1st"/>
    <property type="match status" value="2"/>
</dbReference>
<sequence>MKNLKLCSQQALTVGFQSSQPEEALLLSAFDIERNRLFFASTSNYLYTLHLDASQDETSGRESDPSRFIDLEPGDTITAMDYIMEKEALIFGTSNGLLLLHVVDDDATELVGQVEGGVRCIAPSPDGDLLGVITGLGQLLVMTHDWDVLYEAALDEPTEHHHLTNVTSDCTLQSKLSWRGDGKFFATLNDINGSGFLKKLKVWERDSGALHSVSESKAFMGSILDWMPSGAKIAAVYDRKAEDKCPSVVFYERNGLERSSSSINEVKDASVSNLCWNCTSDLLALVVKHESYDSIKIWFLSNNHWYLKQEITYPKHDGVRILWDPVKPLKMICWTGNGLISVYNFIWVTAVMENSLALVIDGTKVMATPLSLALMPPPMFLFSLLFPRTVQDMAFLLINSRNFVAAVLSDGSLSIAELPAHNNWEELEGKELNVEAAYSETPFRLIQHLTWLDSHILLVVNFSDDNSMTQKHTHEHGRYYLQEIEVVCSQDHVPSFGTLSGWQTKNRNRIALESSVIRMAVNPVKRDSALVQLDGGKVFEYTSNLRMAGTLVKRDSLNFSGSCPWMYVATVCHNGLLYTLVTGLDYSGKLHVNGKVICNNCRTFSFYSNLNDQVATHLILTTKQDVLFVVDISDILLERLDEKYENFNNTTRRREENKNFLHVWERGANVIGVLHGDEAAVILQTIRGNLECIYPRKLVLASIVNCLTQGRFKDALLMVRRQRIDFNVIVDYRGWRSFVNSAADFVKQVSNLSHITDFVCSIKNEDVTKILYKDYMPAQSLKKDTDENGMGVSDVDDKMSSVLLAIRKALEEHVTDSPARELCILTTLARTKPPALEEALNRIKATRDLELSNSMDPRRKSRPSAEEALKHLLWLSDTDAVYEAALGLYDLNLAAIVALNSQRDPKEFLPYLEELQQMPGALMRYNIDLKLQRYEKALNHIVSAGDAHYSDCLNLIKKHPHLFPLGYQLITEPAKRLQVLEAWGDHYNNEKCFEDAALTYLCCSNLEKAFKAYRAAGNWSGVFTVAGLLNLRKEEIMGLGHELCEELQSLGKPREAAKVALDYCSDVNCGISLLISARCWEEAMRVAFQYSRDDLVAEVKNASMDCARTLIGEYEEGLEKVGKYAARYLAVRQRRLLLAAKLSHESSVNELDYDTASEVSSTFSGMSAYTNGTSRSSIVSAGSSKASRARGKKRERNKGKIRAGSPDEELALADHLKGMSLATGAQCELKSLLVALVTHGNVETARKLQRIAENFQLSQMAAVKLAEDTKATDIIDVDSQTLEFYLVNVRIEEQSSDSLSWRLKVLI</sequence>
<dbReference type="Pfam" id="PF23936">
    <property type="entry name" value="HB_ELP1"/>
    <property type="match status" value="1"/>
</dbReference>
<protein>
    <recommendedName>
        <fullName evidence="5 6">Elongator complex protein 1</fullName>
    </recommendedName>
</protein>
<feature type="domain" description="ELP1 N-terminal second beta-propeller" evidence="9">
    <location>
        <begin position="359"/>
        <end position="671"/>
    </location>
</feature>
<dbReference type="GO" id="GO:0000049">
    <property type="term" value="F:tRNA binding"/>
    <property type="evidence" value="ECO:0007669"/>
    <property type="project" value="TreeGrafter"/>
</dbReference>
<evidence type="ECO:0000256" key="7">
    <source>
        <dbReference type="SAM" id="MobiDB-lite"/>
    </source>
</evidence>
<feature type="domain" description="ELP1 first N-terminal beta-propeller" evidence="8">
    <location>
        <begin position="1"/>
        <end position="158"/>
    </location>
</feature>
<dbReference type="InterPro" id="IPR006849">
    <property type="entry name" value="Elp1"/>
</dbReference>
<name>A0A7N0ZVL9_KALFE</name>
<dbReference type="InterPro" id="IPR056169">
    <property type="entry name" value="HB_ELP1"/>
</dbReference>
<evidence type="ECO:0000256" key="4">
    <source>
        <dbReference type="ARBA" id="ARBA00022694"/>
    </source>
</evidence>
<keyword evidence="3 6" id="KW-0963">Cytoplasm</keyword>
<feature type="domain" description="ELP1 first N-terminal beta-propeller" evidence="8">
    <location>
        <begin position="172"/>
        <end position="325"/>
    </location>
</feature>
<dbReference type="UniPathway" id="UPA00988"/>
<accession>A0A7N0ZVL9</accession>